<evidence type="ECO:0000313" key="2">
    <source>
        <dbReference type="EMBL" id="SPS06938.1"/>
    </source>
</evidence>
<dbReference type="InterPro" id="IPR002925">
    <property type="entry name" value="Dienelactn_hydro"/>
</dbReference>
<dbReference type="EMBL" id="LS423452">
    <property type="protein sequence ID" value="SPS06938.1"/>
    <property type="molecule type" value="Genomic_DNA"/>
</dbReference>
<dbReference type="InterPro" id="IPR050261">
    <property type="entry name" value="FrsA_esterase"/>
</dbReference>
<dbReference type="Pfam" id="PF01738">
    <property type="entry name" value="DLH"/>
    <property type="match status" value="1"/>
</dbReference>
<feature type="domain" description="Dienelactone hydrolase" evidence="1">
    <location>
        <begin position="29"/>
        <end position="199"/>
    </location>
</feature>
<keyword evidence="2" id="KW-0378">Hydrolase</keyword>
<proteinExistence type="predicted"/>
<sequence>MNHVEQQLVSISAGLVWLEGNLSVPSGTRGVVLFAHGSGSSRHSPRNRYVAEQLQRAGLATLLMDLLSVEEEAEDRTSGHLRFDIPMLAQRLGLVTDWLRQNPSTSEMKIGYFGASTGAGAALLSAADRPGEIGAIVSRGGRPDLAGNALQRVTAPTLLIVGGNDEPVIRLNQVAMEKMHAEKKLEVIPDATHLFEEPGTLEQVARLAQGWFGRYLVPAAES</sequence>
<dbReference type="AlphaFoldDB" id="A0A2X0QZN0"/>
<dbReference type="Gene3D" id="3.40.50.1820">
    <property type="entry name" value="alpha/beta hydrolase"/>
    <property type="match status" value="1"/>
</dbReference>
<dbReference type="SUPFAM" id="SSF53474">
    <property type="entry name" value="alpha/beta-Hydrolases"/>
    <property type="match status" value="1"/>
</dbReference>
<reference evidence="2" key="1">
    <citation type="submission" date="2018-05" db="EMBL/GenBank/DDBJ databases">
        <authorList>
            <person name="Lanie J.A."/>
            <person name="Ng W.-L."/>
            <person name="Kazmierczak K.M."/>
            <person name="Andrzejewski T.M."/>
            <person name="Davidsen T.M."/>
            <person name="Wayne K.J."/>
            <person name="Tettelin H."/>
            <person name="Glass J.I."/>
            <person name="Rusch D."/>
            <person name="Podicherti R."/>
            <person name="Tsui H.-C.T."/>
            <person name="Winkler M.E."/>
        </authorList>
    </citation>
    <scope>NUCLEOTIDE SEQUENCE</scope>
    <source>
        <strain evidence="2">KNB</strain>
    </source>
</reference>
<evidence type="ECO:0000259" key="1">
    <source>
        <dbReference type="Pfam" id="PF01738"/>
    </source>
</evidence>
<organism evidence="2">
    <name type="scientific">Candidatus Nitrotoga fabula</name>
    <dbReference type="NCBI Taxonomy" id="2182327"/>
    <lineage>
        <taxon>Bacteria</taxon>
        <taxon>Pseudomonadati</taxon>
        <taxon>Pseudomonadota</taxon>
        <taxon>Betaproteobacteria</taxon>
        <taxon>Nitrosomonadales</taxon>
        <taxon>Gallionellaceae</taxon>
        <taxon>Candidatus Nitrotoga</taxon>
    </lineage>
</organism>
<gene>
    <name evidence="2" type="ORF">NITFAB_2535</name>
</gene>
<dbReference type="GO" id="GO:0016787">
    <property type="term" value="F:hydrolase activity"/>
    <property type="evidence" value="ECO:0007669"/>
    <property type="project" value="UniProtKB-KW"/>
</dbReference>
<dbReference type="InterPro" id="IPR029058">
    <property type="entry name" value="AB_hydrolase_fold"/>
</dbReference>
<dbReference type="PANTHER" id="PTHR22946">
    <property type="entry name" value="DIENELACTONE HYDROLASE DOMAIN-CONTAINING PROTEIN-RELATED"/>
    <property type="match status" value="1"/>
</dbReference>
<accession>A0A2X0QZN0</accession>
<protein>
    <submittedName>
        <fullName evidence="2">Dienelactone hydrolase-like enzyme</fullName>
    </submittedName>
</protein>
<name>A0A2X0QZN0_9PROT</name>